<organism evidence="2 3">
    <name type="scientific">Advenella faeciporci</name>
    <dbReference type="NCBI Taxonomy" id="797535"/>
    <lineage>
        <taxon>Bacteria</taxon>
        <taxon>Pseudomonadati</taxon>
        <taxon>Pseudomonadota</taxon>
        <taxon>Betaproteobacteria</taxon>
        <taxon>Burkholderiales</taxon>
        <taxon>Alcaligenaceae</taxon>
    </lineage>
</organism>
<comment type="caution">
    <text evidence="2">The sequence shown here is derived from an EMBL/GenBank/DDBJ whole genome shotgun (WGS) entry which is preliminary data.</text>
</comment>
<reference evidence="2" key="1">
    <citation type="journal article" date="2014" name="Int. J. Syst. Evol. Microbiol.">
        <title>Complete genome sequence of Corynebacterium casei LMG S-19264T (=DSM 44701T), isolated from a smear-ripened cheese.</title>
        <authorList>
            <consortium name="US DOE Joint Genome Institute (JGI-PGF)"/>
            <person name="Walter F."/>
            <person name="Albersmeier A."/>
            <person name="Kalinowski J."/>
            <person name="Ruckert C."/>
        </authorList>
    </citation>
    <scope>NUCLEOTIDE SEQUENCE</scope>
    <source>
        <strain evidence="2">KCTC 23732</strain>
    </source>
</reference>
<feature type="transmembrane region" description="Helical" evidence="1">
    <location>
        <begin position="12"/>
        <end position="28"/>
    </location>
</feature>
<evidence type="ECO:0000313" key="2">
    <source>
        <dbReference type="EMBL" id="GGW91987.1"/>
    </source>
</evidence>
<evidence type="ECO:0000313" key="3">
    <source>
        <dbReference type="Proteomes" id="UP000608345"/>
    </source>
</evidence>
<keyword evidence="1" id="KW-0472">Membrane</keyword>
<accession>A0A918N127</accession>
<keyword evidence="3" id="KW-1185">Reference proteome</keyword>
<feature type="transmembrane region" description="Helical" evidence="1">
    <location>
        <begin position="48"/>
        <end position="71"/>
    </location>
</feature>
<gene>
    <name evidence="2" type="ORF">GCM10011450_22580</name>
</gene>
<name>A0A918N127_9BURK</name>
<dbReference type="EMBL" id="BMYS01000017">
    <property type="protein sequence ID" value="GGW91987.1"/>
    <property type="molecule type" value="Genomic_DNA"/>
</dbReference>
<evidence type="ECO:0000256" key="1">
    <source>
        <dbReference type="SAM" id="Phobius"/>
    </source>
</evidence>
<reference evidence="2" key="2">
    <citation type="submission" date="2020-09" db="EMBL/GenBank/DDBJ databases">
        <authorList>
            <person name="Sun Q."/>
            <person name="Kim S."/>
        </authorList>
    </citation>
    <scope>NUCLEOTIDE SEQUENCE</scope>
    <source>
        <strain evidence="2">KCTC 23732</strain>
    </source>
</reference>
<keyword evidence="1" id="KW-0812">Transmembrane</keyword>
<feature type="transmembrane region" description="Helical" evidence="1">
    <location>
        <begin position="78"/>
        <end position="98"/>
    </location>
</feature>
<feature type="transmembrane region" description="Helical" evidence="1">
    <location>
        <begin position="110"/>
        <end position="130"/>
    </location>
</feature>
<protein>
    <submittedName>
        <fullName evidence="2">Uncharacterized protein</fullName>
    </submittedName>
</protein>
<dbReference type="Proteomes" id="UP000608345">
    <property type="component" value="Unassembled WGS sequence"/>
</dbReference>
<keyword evidence="1" id="KW-1133">Transmembrane helix</keyword>
<proteinExistence type="predicted"/>
<dbReference type="AlphaFoldDB" id="A0A918N127"/>
<sequence length="141" mass="15475">MTMTAHSQRQIWIRVISLIAIGFGLLTIKEGGAVLFFDGTARDAAGNYVPFVLWFNFLAGFAYIIAGVGLWLRRRWALVLASIIAAATALTFMAFGVFVYSGGAWEQRTLIAMSVRTLVWTGIAFAVWRLSAPPVSEGRTQ</sequence>